<dbReference type="CDD" id="cd22462">
    <property type="entry name" value="KH-I_HEN4_like_rpt5"/>
    <property type="match status" value="1"/>
</dbReference>
<dbReference type="SMART" id="SM00322">
    <property type="entry name" value="KH"/>
    <property type="match status" value="5"/>
</dbReference>
<feature type="domain" description="K Homology" evidence="4">
    <location>
        <begin position="304"/>
        <end position="376"/>
    </location>
</feature>
<gene>
    <name evidence="5" type="ORF">POTOM_015298</name>
</gene>
<evidence type="ECO:0000256" key="1">
    <source>
        <dbReference type="ARBA" id="ARBA00022737"/>
    </source>
</evidence>
<dbReference type="Pfam" id="PF00013">
    <property type="entry name" value="KH_1"/>
    <property type="match status" value="5"/>
</dbReference>
<sequence>MVESGKRSRPQRDYDGDTNNQKRHKDNKGTDNDELVVYRILCPDEVIGSVIGKSGKVINSIRNESRARVKVVDPFPGAMYRVITIYCNVKEKGDADVDDDFHQADPLCPAQDALLKVHAAISNAVAALGDSDKRCRDKKECQILVPTSQSANIIGKAGATIKKLRSKTRANIKITAKDASDPTHSCAMDFDNFLLITGESEAVKKALFAVSAIMYKFSPKEEIPLETTVPEAPPSIIISSDVPIYQPGGFYPNADPIVSSRSVPPILGATHIPEFQGYGDMRSSWPIYSSTVPVVPSFGNTSRSELIVRLLCPFDKIGRVIGKGGSTIKSIRQVSGARIEVDDTKADRDECIITVIATESPDDLKSMAVEAILLLQGKINDEDNDIVGIRFLVPSKVIGCIIGKSGAIVNEIRKRTNSDVCISKADKLKCADSNDELVEVAGEVGSVRDALVQIVLRLRDDVLKEKDGGLNSSVGTDSVYPVHAGISIPSILPSVPPMGYDQRAESGSGLGLLSSSSLYGYGSLPMGENSYGSLASYSLSKLYEGLPPPSTVEMLVPANAVGKVIGKGGANIANIRKISGAMVEISDAKSARGDRIAYISGKPEQKQAAENLIQAFIMAT</sequence>
<dbReference type="Proteomes" id="UP000886885">
    <property type="component" value="Chromosome 4A"/>
</dbReference>
<dbReference type="GO" id="GO:0003723">
    <property type="term" value="F:RNA binding"/>
    <property type="evidence" value="ECO:0007669"/>
    <property type="project" value="UniProtKB-UniRule"/>
</dbReference>
<keyword evidence="6" id="KW-1185">Reference proteome</keyword>
<evidence type="ECO:0000256" key="3">
    <source>
        <dbReference type="SAM" id="MobiDB-lite"/>
    </source>
</evidence>
<feature type="domain" description="K Homology" evidence="4">
    <location>
        <begin position="34"/>
        <end position="109"/>
    </location>
</feature>
<dbReference type="InterPro" id="IPR004088">
    <property type="entry name" value="KH_dom_type_1"/>
</dbReference>
<evidence type="ECO:0000313" key="5">
    <source>
        <dbReference type="EMBL" id="KAG6778935.1"/>
    </source>
</evidence>
<organism evidence="5 6">
    <name type="scientific">Populus tomentosa</name>
    <name type="common">Chinese white poplar</name>
    <dbReference type="NCBI Taxonomy" id="118781"/>
    <lineage>
        <taxon>Eukaryota</taxon>
        <taxon>Viridiplantae</taxon>
        <taxon>Streptophyta</taxon>
        <taxon>Embryophyta</taxon>
        <taxon>Tracheophyta</taxon>
        <taxon>Spermatophyta</taxon>
        <taxon>Magnoliopsida</taxon>
        <taxon>eudicotyledons</taxon>
        <taxon>Gunneridae</taxon>
        <taxon>Pentapetalae</taxon>
        <taxon>rosids</taxon>
        <taxon>fabids</taxon>
        <taxon>Malpighiales</taxon>
        <taxon>Salicaceae</taxon>
        <taxon>Saliceae</taxon>
        <taxon>Populus</taxon>
    </lineage>
</organism>
<dbReference type="PANTHER" id="PTHR10288">
    <property type="entry name" value="KH DOMAIN CONTAINING RNA BINDING PROTEIN"/>
    <property type="match status" value="1"/>
</dbReference>
<accession>A0A8X8A1L4</accession>
<feature type="region of interest" description="Disordered" evidence="3">
    <location>
        <begin position="1"/>
        <end position="30"/>
    </location>
</feature>
<protein>
    <recommendedName>
        <fullName evidence="4">K Homology domain-containing protein</fullName>
    </recommendedName>
</protein>
<feature type="domain" description="K Homology" evidence="4">
    <location>
        <begin position="385"/>
        <end position="459"/>
    </location>
</feature>
<feature type="domain" description="K Homology" evidence="4">
    <location>
        <begin position="137"/>
        <end position="215"/>
    </location>
</feature>
<keyword evidence="1" id="KW-0677">Repeat</keyword>
<proteinExistence type="predicted"/>
<dbReference type="PROSITE" id="PS50084">
    <property type="entry name" value="KH_TYPE_1"/>
    <property type="match status" value="5"/>
</dbReference>
<feature type="compositionally biased region" description="Basic and acidic residues" evidence="3">
    <location>
        <begin position="1"/>
        <end position="15"/>
    </location>
</feature>
<feature type="domain" description="K Homology" evidence="4">
    <location>
        <begin position="548"/>
        <end position="618"/>
    </location>
</feature>
<dbReference type="InterPro" id="IPR004087">
    <property type="entry name" value="KH_dom"/>
</dbReference>
<dbReference type="AlphaFoldDB" id="A0A8X8A1L4"/>
<reference evidence="5" key="1">
    <citation type="journal article" date="2020" name="bioRxiv">
        <title>Hybrid origin of Populus tomentosa Carr. identified through genome sequencing and phylogenomic analysis.</title>
        <authorList>
            <person name="An X."/>
            <person name="Gao K."/>
            <person name="Chen Z."/>
            <person name="Li J."/>
            <person name="Yang X."/>
            <person name="Yang X."/>
            <person name="Zhou J."/>
            <person name="Guo T."/>
            <person name="Zhao T."/>
            <person name="Huang S."/>
            <person name="Miao D."/>
            <person name="Khan W.U."/>
            <person name="Rao P."/>
            <person name="Ye M."/>
            <person name="Lei B."/>
            <person name="Liao W."/>
            <person name="Wang J."/>
            <person name="Ji L."/>
            <person name="Li Y."/>
            <person name="Guo B."/>
            <person name="Mustafa N.S."/>
            <person name="Li S."/>
            <person name="Yun Q."/>
            <person name="Keller S.R."/>
            <person name="Mao J."/>
            <person name="Zhang R."/>
            <person name="Strauss S.H."/>
        </authorList>
    </citation>
    <scope>NUCLEOTIDE SEQUENCE</scope>
    <source>
        <strain evidence="5">GM15</strain>
        <tissue evidence="5">Leaf</tissue>
    </source>
</reference>
<dbReference type="CDD" id="cd22459">
    <property type="entry name" value="KH-I_PEPPER_rpt1_like"/>
    <property type="match status" value="2"/>
</dbReference>
<dbReference type="EMBL" id="JAAWWB010000007">
    <property type="protein sequence ID" value="KAG6778935.1"/>
    <property type="molecule type" value="Genomic_DNA"/>
</dbReference>
<keyword evidence="2" id="KW-0694">RNA-binding</keyword>
<name>A0A8X8A1L4_POPTO</name>
<comment type="caution">
    <text evidence="5">The sequence shown here is derived from an EMBL/GenBank/DDBJ whole genome shotgun (WGS) entry which is preliminary data.</text>
</comment>
<evidence type="ECO:0000259" key="4">
    <source>
        <dbReference type="SMART" id="SM00322"/>
    </source>
</evidence>
<dbReference type="OrthoDB" id="752362at2759"/>
<evidence type="ECO:0000256" key="2">
    <source>
        <dbReference type="PROSITE-ProRule" id="PRU00117"/>
    </source>
</evidence>
<evidence type="ECO:0000313" key="6">
    <source>
        <dbReference type="Proteomes" id="UP000886885"/>
    </source>
</evidence>